<organism evidence="2 3">
    <name type="scientific">Musa troglodytarum</name>
    <name type="common">fe'i banana</name>
    <dbReference type="NCBI Taxonomy" id="320322"/>
    <lineage>
        <taxon>Eukaryota</taxon>
        <taxon>Viridiplantae</taxon>
        <taxon>Streptophyta</taxon>
        <taxon>Embryophyta</taxon>
        <taxon>Tracheophyta</taxon>
        <taxon>Spermatophyta</taxon>
        <taxon>Magnoliopsida</taxon>
        <taxon>Liliopsida</taxon>
        <taxon>Zingiberales</taxon>
        <taxon>Musaceae</taxon>
        <taxon>Musa</taxon>
    </lineage>
</organism>
<accession>A0A9E7F964</accession>
<name>A0A9E7F964_9LILI</name>
<evidence type="ECO:0000313" key="2">
    <source>
        <dbReference type="EMBL" id="URD90980.1"/>
    </source>
</evidence>
<keyword evidence="1" id="KW-0812">Transmembrane</keyword>
<proteinExistence type="predicted"/>
<sequence>MSQLAQNDNPKSAEELFCQWLSLLETSKLVVLLGELGIGIHFVIAVPMAPHGKIANATMNQKHYVSSQHIIDSCYQEELFTHICSKD</sequence>
<keyword evidence="3" id="KW-1185">Reference proteome</keyword>
<dbReference type="Proteomes" id="UP001055439">
    <property type="component" value="Chromosome 2"/>
</dbReference>
<evidence type="ECO:0000313" key="3">
    <source>
        <dbReference type="Proteomes" id="UP001055439"/>
    </source>
</evidence>
<gene>
    <name evidence="2" type="ORF">MUK42_28398</name>
</gene>
<feature type="transmembrane region" description="Helical" evidence="1">
    <location>
        <begin position="29"/>
        <end position="49"/>
    </location>
</feature>
<keyword evidence="1" id="KW-0472">Membrane</keyword>
<protein>
    <submittedName>
        <fullName evidence="2">Uncharacterized protein</fullName>
    </submittedName>
</protein>
<evidence type="ECO:0000256" key="1">
    <source>
        <dbReference type="SAM" id="Phobius"/>
    </source>
</evidence>
<reference evidence="2" key="1">
    <citation type="submission" date="2022-05" db="EMBL/GenBank/DDBJ databases">
        <title>The Musa troglodytarum L. genome provides insights into the mechanism of non-climacteric behaviour and enrichment of carotenoids.</title>
        <authorList>
            <person name="Wang J."/>
        </authorList>
    </citation>
    <scope>NUCLEOTIDE SEQUENCE</scope>
    <source>
        <tissue evidence="2">Leaf</tissue>
    </source>
</reference>
<keyword evidence="1" id="KW-1133">Transmembrane helix</keyword>
<dbReference type="AlphaFoldDB" id="A0A9E7F964"/>
<dbReference type="EMBL" id="CP097504">
    <property type="protein sequence ID" value="URD90980.1"/>
    <property type="molecule type" value="Genomic_DNA"/>
</dbReference>